<dbReference type="SUPFAM" id="SSF52980">
    <property type="entry name" value="Restriction endonuclease-like"/>
    <property type="match status" value="1"/>
</dbReference>
<sequence length="139" mass="15846">MPARDIYHDTVIHALEADGWQITHDPLTLSYGGRELYVDLGAQRTTIAAEKMGQKIAVEIKSFLGLSPVQELEQAIGQYQVYHSVLRETESDRKLYLAVPQRIKEGLLAERFGQLILNSLQLQVLVFDEQQERIVSWIP</sequence>
<evidence type="ECO:0000313" key="2">
    <source>
        <dbReference type="Proteomes" id="UP000019141"/>
    </source>
</evidence>
<dbReference type="InterPro" id="IPR014919">
    <property type="entry name" value="XisH"/>
</dbReference>
<organism evidence="1 2">
    <name type="scientific">Entotheonella factor</name>
    <dbReference type="NCBI Taxonomy" id="1429438"/>
    <lineage>
        <taxon>Bacteria</taxon>
        <taxon>Pseudomonadati</taxon>
        <taxon>Nitrospinota/Tectimicrobiota group</taxon>
        <taxon>Candidatus Tectimicrobiota</taxon>
        <taxon>Candidatus Entotheonellia</taxon>
        <taxon>Candidatus Entotheonellales</taxon>
        <taxon>Candidatus Entotheonellaceae</taxon>
        <taxon>Candidatus Entotheonella</taxon>
    </lineage>
</organism>
<dbReference type="Proteomes" id="UP000019141">
    <property type="component" value="Unassembled WGS sequence"/>
</dbReference>
<dbReference type="HOGENOM" id="CLU_132053_0_0_7"/>
<protein>
    <submittedName>
        <fullName evidence="1">Fatty-acid oxidation protein subunit alpha</fullName>
    </submittedName>
</protein>
<dbReference type="AlphaFoldDB" id="W4LA91"/>
<dbReference type="InterPro" id="IPR011856">
    <property type="entry name" value="tRNA_endonuc-like_dom_sf"/>
</dbReference>
<dbReference type="GO" id="GO:0003676">
    <property type="term" value="F:nucleic acid binding"/>
    <property type="evidence" value="ECO:0007669"/>
    <property type="project" value="InterPro"/>
</dbReference>
<keyword evidence="2" id="KW-1185">Reference proteome</keyword>
<dbReference type="Gene3D" id="3.40.1350.10">
    <property type="match status" value="1"/>
</dbReference>
<gene>
    <name evidence="1" type="ORF">ETSY1_32380</name>
</gene>
<dbReference type="CDD" id="cd22366">
    <property type="entry name" value="XisH-like"/>
    <property type="match status" value="1"/>
</dbReference>
<proteinExistence type="predicted"/>
<evidence type="ECO:0000313" key="1">
    <source>
        <dbReference type="EMBL" id="ETW95018.1"/>
    </source>
</evidence>
<name>W4LA91_ENTF1</name>
<comment type="caution">
    <text evidence="1">The sequence shown here is derived from an EMBL/GenBank/DDBJ whole genome shotgun (WGS) entry which is preliminary data.</text>
</comment>
<reference evidence="1 2" key="1">
    <citation type="journal article" date="2014" name="Nature">
        <title>An environmental bacterial taxon with a large and distinct metabolic repertoire.</title>
        <authorList>
            <person name="Wilson M.C."/>
            <person name="Mori T."/>
            <person name="Ruckert C."/>
            <person name="Uria A.R."/>
            <person name="Helf M.J."/>
            <person name="Takada K."/>
            <person name="Gernert C."/>
            <person name="Steffens U.A."/>
            <person name="Heycke N."/>
            <person name="Schmitt S."/>
            <person name="Rinke C."/>
            <person name="Helfrich E.J."/>
            <person name="Brachmann A.O."/>
            <person name="Gurgui C."/>
            <person name="Wakimoto T."/>
            <person name="Kracht M."/>
            <person name="Crusemann M."/>
            <person name="Hentschel U."/>
            <person name="Abe I."/>
            <person name="Matsunaga S."/>
            <person name="Kalinowski J."/>
            <person name="Takeyama H."/>
            <person name="Piel J."/>
        </authorList>
    </citation>
    <scope>NUCLEOTIDE SEQUENCE [LARGE SCALE GENOMIC DNA]</scope>
    <source>
        <strain evidence="2">TSY1</strain>
    </source>
</reference>
<accession>W4LA91</accession>
<dbReference type="InterPro" id="IPR011335">
    <property type="entry name" value="Restrct_endonuc-II-like"/>
</dbReference>
<dbReference type="PATRIC" id="fig|1429438.4.peg.6142"/>
<dbReference type="Pfam" id="PF08814">
    <property type="entry name" value="XisH"/>
    <property type="match status" value="1"/>
</dbReference>
<dbReference type="EMBL" id="AZHW01000966">
    <property type="protein sequence ID" value="ETW95018.1"/>
    <property type="molecule type" value="Genomic_DNA"/>
</dbReference>